<dbReference type="PANTHER" id="PTHR46429:SF1">
    <property type="entry name" value="23S RRNA (GUANOSINE-2'-O-)-METHYLTRANSFERASE RLMB"/>
    <property type="match status" value="1"/>
</dbReference>
<organism evidence="5 6">
    <name type="scientific">Candidatus Hydrogenisulfobacillus filiaventi</name>
    <dbReference type="NCBI Taxonomy" id="2707344"/>
    <lineage>
        <taxon>Bacteria</taxon>
        <taxon>Bacillati</taxon>
        <taxon>Bacillota</taxon>
        <taxon>Clostridia</taxon>
        <taxon>Eubacteriales</taxon>
        <taxon>Clostridiales Family XVII. Incertae Sedis</taxon>
        <taxon>Candidatus Hydrogenisulfobacillus</taxon>
    </lineage>
</organism>
<protein>
    <submittedName>
        <fullName evidence="5">23S rRNA (Guanosine(2251)-2'-O)-methyltransferase RlmB</fullName>
    </submittedName>
</protein>
<dbReference type="InterPro" id="IPR013123">
    <property type="entry name" value="SpoU_subst-bd"/>
</dbReference>
<dbReference type="GO" id="GO:0003723">
    <property type="term" value="F:RNA binding"/>
    <property type="evidence" value="ECO:0007669"/>
    <property type="project" value="InterPro"/>
</dbReference>
<dbReference type="PANTHER" id="PTHR46429">
    <property type="entry name" value="23S RRNA (GUANOSINE-2'-O-)-METHYLTRANSFERASE RLMB"/>
    <property type="match status" value="1"/>
</dbReference>
<evidence type="ECO:0000256" key="1">
    <source>
        <dbReference type="ARBA" id="ARBA00007228"/>
    </source>
</evidence>
<evidence type="ECO:0000259" key="4">
    <source>
        <dbReference type="SMART" id="SM00967"/>
    </source>
</evidence>
<dbReference type="Gene3D" id="3.30.1330.30">
    <property type="match status" value="1"/>
</dbReference>
<keyword evidence="6" id="KW-1185">Reference proteome</keyword>
<gene>
    <name evidence="5" type="ORF">R50_2484</name>
</gene>
<evidence type="ECO:0000256" key="2">
    <source>
        <dbReference type="ARBA" id="ARBA00022603"/>
    </source>
</evidence>
<dbReference type="Pfam" id="PF00588">
    <property type="entry name" value="SpoU_methylase"/>
    <property type="match status" value="1"/>
</dbReference>
<sequence>MAGRNPVRELLRSGRPIQRLWVQEGERSGSMSELVALARRQGAVVQAVPRARLDELSAGVVHQGVVAAVTPFPVLELEQLLELVGREEERGRWPLLLFLDGIQDPQNLGACIRVAAGAGATAVVFADRRTAPLTAAVSKAAAGTDAHIPLVRVKNLAQAISRLQQEEGITVYAAESGGGRPYTEALWQGPVGIIIGSEGTGVHELVRKRADGTVSIPLAGPVESLNAATAAAVLLFEAVRQRGQAAMKRH</sequence>
<dbReference type="KEGG" id="hfv:R50_2484"/>
<dbReference type="Proteomes" id="UP000503399">
    <property type="component" value="Chromosome"/>
</dbReference>
<dbReference type="SMART" id="SM00967">
    <property type="entry name" value="SpoU_sub_bind"/>
    <property type="match status" value="1"/>
</dbReference>
<dbReference type="InterPro" id="IPR001537">
    <property type="entry name" value="SpoU_MeTrfase"/>
</dbReference>
<comment type="similarity">
    <text evidence="1">Belongs to the class IV-like SAM-binding methyltransferase superfamily. RNA methyltransferase TrmH family.</text>
</comment>
<dbReference type="InterPro" id="IPR029026">
    <property type="entry name" value="tRNA_m1G_MTases_N"/>
</dbReference>
<dbReference type="Pfam" id="PF08032">
    <property type="entry name" value="SpoU_sub_bind"/>
    <property type="match status" value="1"/>
</dbReference>
<accession>A0A6F8ZJX6</accession>
<keyword evidence="2 5" id="KW-0489">Methyltransferase</keyword>
<feature type="domain" description="RNA 2-O ribose methyltransferase substrate binding" evidence="4">
    <location>
        <begin position="1"/>
        <end position="75"/>
    </location>
</feature>
<keyword evidence="3 5" id="KW-0808">Transferase</keyword>
<evidence type="ECO:0000313" key="5">
    <source>
        <dbReference type="EMBL" id="CAB1129981.1"/>
    </source>
</evidence>
<dbReference type="InterPro" id="IPR004441">
    <property type="entry name" value="rRNA_MeTrfase_TrmH"/>
</dbReference>
<dbReference type="GO" id="GO:0032259">
    <property type="term" value="P:methylation"/>
    <property type="evidence" value="ECO:0007669"/>
    <property type="project" value="UniProtKB-KW"/>
</dbReference>
<dbReference type="CDD" id="cd18103">
    <property type="entry name" value="SpoU-like_RlmB"/>
    <property type="match status" value="1"/>
</dbReference>
<name>A0A6F8ZJX6_9FIRM</name>
<dbReference type="InterPro" id="IPR029028">
    <property type="entry name" value="Alpha/beta_knot_MTases"/>
</dbReference>
<dbReference type="InterPro" id="IPR029064">
    <property type="entry name" value="Ribosomal_eL30-like_sf"/>
</dbReference>
<dbReference type="NCBIfam" id="TIGR00186">
    <property type="entry name" value="rRNA_methyl_3"/>
    <property type="match status" value="1"/>
</dbReference>
<proteinExistence type="inferred from homology"/>
<dbReference type="EMBL" id="LR778114">
    <property type="protein sequence ID" value="CAB1129981.1"/>
    <property type="molecule type" value="Genomic_DNA"/>
</dbReference>
<dbReference type="SUPFAM" id="SSF55315">
    <property type="entry name" value="L30e-like"/>
    <property type="match status" value="1"/>
</dbReference>
<dbReference type="GO" id="GO:0006396">
    <property type="term" value="P:RNA processing"/>
    <property type="evidence" value="ECO:0007669"/>
    <property type="project" value="InterPro"/>
</dbReference>
<dbReference type="GO" id="GO:0008173">
    <property type="term" value="F:RNA methyltransferase activity"/>
    <property type="evidence" value="ECO:0007669"/>
    <property type="project" value="InterPro"/>
</dbReference>
<evidence type="ECO:0000313" key="6">
    <source>
        <dbReference type="Proteomes" id="UP000503399"/>
    </source>
</evidence>
<dbReference type="Gene3D" id="3.40.1280.10">
    <property type="match status" value="1"/>
</dbReference>
<reference evidence="5 6" key="1">
    <citation type="submission" date="2020-02" db="EMBL/GenBank/DDBJ databases">
        <authorList>
            <person name="Hogendoorn C."/>
        </authorList>
    </citation>
    <scope>NUCLEOTIDE SEQUENCE [LARGE SCALE GENOMIC DNA]</scope>
    <source>
        <strain evidence="5">R501</strain>
    </source>
</reference>
<evidence type="ECO:0000256" key="3">
    <source>
        <dbReference type="ARBA" id="ARBA00022679"/>
    </source>
</evidence>
<dbReference type="GO" id="GO:0005829">
    <property type="term" value="C:cytosol"/>
    <property type="evidence" value="ECO:0007669"/>
    <property type="project" value="TreeGrafter"/>
</dbReference>
<dbReference type="AlphaFoldDB" id="A0A6F8ZJX6"/>
<dbReference type="SUPFAM" id="SSF75217">
    <property type="entry name" value="alpha/beta knot"/>
    <property type="match status" value="1"/>
</dbReference>